<name>A0A7W5BJZ8_9HYPH</name>
<gene>
    <name evidence="1" type="ORF">FHS26_002069</name>
</gene>
<comment type="caution">
    <text evidence="1">The sequence shown here is derived from an EMBL/GenBank/DDBJ whole genome shotgun (WGS) entry which is preliminary data.</text>
</comment>
<keyword evidence="2" id="KW-1185">Reference proteome</keyword>
<proteinExistence type="predicted"/>
<sequence length="33" mass="3972">MLRPFYVGWDNAARQKKFLLFRNFFIKAALTAH</sequence>
<accession>A0A7W5BJZ8</accession>
<dbReference type="Proteomes" id="UP000518315">
    <property type="component" value="Unassembled WGS sequence"/>
</dbReference>
<reference evidence="1 2" key="1">
    <citation type="submission" date="2020-08" db="EMBL/GenBank/DDBJ databases">
        <title>Genomic Encyclopedia of Type Strains, Phase III (KMG-III): the genomes of soil and plant-associated and newly described type strains.</title>
        <authorList>
            <person name="Whitman W."/>
        </authorList>
    </citation>
    <scope>NUCLEOTIDE SEQUENCE [LARGE SCALE GENOMIC DNA]</scope>
    <source>
        <strain evidence="1 2">CECT 4113</strain>
    </source>
</reference>
<protein>
    <submittedName>
        <fullName evidence="1">Uncharacterized protein</fullName>
    </submittedName>
</protein>
<evidence type="ECO:0000313" key="1">
    <source>
        <dbReference type="EMBL" id="MBB3134339.1"/>
    </source>
</evidence>
<evidence type="ECO:0000313" key="2">
    <source>
        <dbReference type="Proteomes" id="UP000518315"/>
    </source>
</evidence>
<dbReference type="AlphaFoldDB" id="A0A7W5BJZ8"/>
<dbReference type="EMBL" id="JACHXH010000006">
    <property type="protein sequence ID" value="MBB3134339.1"/>
    <property type="molecule type" value="Genomic_DNA"/>
</dbReference>
<organism evidence="1 2">
    <name type="scientific">Rhizobium pisi</name>
    <dbReference type="NCBI Taxonomy" id="574561"/>
    <lineage>
        <taxon>Bacteria</taxon>
        <taxon>Pseudomonadati</taxon>
        <taxon>Pseudomonadota</taxon>
        <taxon>Alphaproteobacteria</taxon>
        <taxon>Hyphomicrobiales</taxon>
        <taxon>Rhizobiaceae</taxon>
        <taxon>Rhizobium/Agrobacterium group</taxon>
        <taxon>Rhizobium</taxon>
    </lineage>
</organism>